<evidence type="ECO:0000313" key="5">
    <source>
        <dbReference type="Proteomes" id="UP000502928"/>
    </source>
</evidence>
<dbReference type="SMART" id="SM00369">
    <property type="entry name" value="LRR_TYP"/>
    <property type="match status" value="4"/>
</dbReference>
<feature type="domain" description="Disease resistance R13L4/SHOC-2-like LRR" evidence="3">
    <location>
        <begin position="145"/>
        <end position="235"/>
    </location>
</feature>
<accession>A0A6G7IZE8</accession>
<keyword evidence="5" id="KW-1185">Reference proteome</keyword>
<keyword evidence="1" id="KW-0433">Leucine-rich repeat</keyword>
<dbReference type="EMBL" id="CP049616">
    <property type="protein sequence ID" value="QII43694.1"/>
    <property type="molecule type" value="Genomic_DNA"/>
</dbReference>
<reference evidence="4 5" key="1">
    <citation type="submission" date="2020-02" db="EMBL/GenBank/DDBJ databases">
        <title>Complete genome of Muricauda sp. 501str8.</title>
        <authorList>
            <person name="Dong B."/>
            <person name="Zhu S."/>
            <person name="Yang J."/>
            <person name="Chen J."/>
        </authorList>
    </citation>
    <scope>NUCLEOTIDE SEQUENCE [LARGE SCALE GENOMIC DNA]</scope>
    <source>
        <strain evidence="4 5">501str8</strain>
    </source>
</reference>
<dbReference type="SUPFAM" id="SSF52047">
    <property type="entry name" value="RNI-like"/>
    <property type="match status" value="1"/>
</dbReference>
<dbReference type="PANTHER" id="PTHR48051">
    <property type="match status" value="1"/>
</dbReference>
<gene>
    <name evidence="4" type="ORF">GVT53_03035</name>
</gene>
<protein>
    <submittedName>
        <fullName evidence="4">Leucine-rich repeat protein</fullName>
    </submittedName>
</protein>
<organism evidence="4 5">
    <name type="scientific">Flagellimonas oceani</name>
    <dbReference type="NCBI Taxonomy" id="2698672"/>
    <lineage>
        <taxon>Bacteria</taxon>
        <taxon>Pseudomonadati</taxon>
        <taxon>Bacteroidota</taxon>
        <taxon>Flavobacteriia</taxon>
        <taxon>Flavobacteriales</taxon>
        <taxon>Flavobacteriaceae</taxon>
        <taxon>Flagellimonas</taxon>
    </lineage>
</organism>
<dbReference type="GO" id="GO:0005737">
    <property type="term" value="C:cytoplasm"/>
    <property type="evidence" value="ECO:0007669"/>
    <property type="project" value="TreeGrafter"/>
</dbReference>
<dbReference type="Proteomes" id="UP000502928">
    <property type="component" value="Chromosome"/>
</dbReference>
<dbReference type="Gene3D" id="3.80.10.10">
    <property type="entry name" value="Ribonuclease Inhibitor"/>
    <property type="match status" value="2"/>
</dbReference>
<dbReference type="PANTHER" id="PTHR48051:SF1">
    <property type="entry name" value="RAS SUPPRESSOR PROTEIN 1"/>
    <property type="match status" value="1"/>
</dbReference>
<name>A0A6G7IZE8_9FLAO</name>
<evidence type="ECO:0000256" key="1">
    <source>
        <dbReference type="ARBA" id="ARBA00022614"/>
    </source>
</evidence>
<dbReference type="RefSeq" id="WP_166247363.1">
    <property type="nucleotide sequence ID" value="NZ_CP049616.1"/>
</dbReference>
<dbReference type="Pfam" id="PF13855">
    <property type="entry name" value="LRR_8"/>
    <property type="match status" value="1"/>
</dbReference>
<dbReference type="AlphaFoldDB" id="A0A6G7IZE8"/>
<dbReference type="PROSITE" id="PS51450">
    <property type="entry name" value="LRR"/>
    <property type="match status" value="2"/>
</dbReference>
<sequence length="283" mass="33224">MGRVEELIRENYLRKTSTLDLSNLALTEIPRSVFDLTHLQELKLMNNRITNIPEEIGKLKRLTHLYLYNNKIKAIPSDVLRQMYFLRCLDLAENSVDYKEVSLIYEELDQNVHYHKFVETIERQDIDDDYFWFHGGTVNKVPPELFELVNLKHLRIYSTNIECIPKEIKYLKNLETLSFHSANISDIPDEIFQLNNLKEVIFDNNDFTEFPLGLLELPYLKSISFNNNNISFVKKIMDKVVIDNEFKYMSFGGNPLKDFNANVFNVGFDYIKESVYGITPTKA</sequence>
<dbReference type="InterPro" id="IPR001611">
    <property type="entry name" value="Leu-rich_rpt"/>
</dbReference>
<evidence type="ECO:0000259" key="3">
    <source>
        <dbReference type="Pfam" id="PF23598"/>
    </source>
</evidence>
<dbReference type="KEGG" id="mut:GVT53_03035"/>
<dbReference type="Pfam" id="PF23598">
    <property type="entry name" value="LRR_14"/>
    <property type="match status" value="1"/>
</dbReference>
<proteinExistence type="predicted"/>
<dbReference type="InterPro" id="IPR032675">
    <property type="entry name" value="LRR_dom_sf"/>
</dbReference>
<evidence type="ECO:0000256" key="2">
    <source>
        <dbReference type="ARBA" id="ARBA00022737"/>
    </source>
</evidence>
<dbReference type="InterPro" id="IPR050216">
    <property type="entry name" value="LRR_domain-containing"/>
</dbReference>
<evidence type="ECO:0000313" key="4">
    <source>
        <dbReference type="EMBL" id="QII43694.1"/>
    </source>
</evidence>
<dbReference type="InterPro" id="IPR003591">
    <property type="entry name" value="Leu-rich_rpt_typical-subtyp"/>
</dbReference>
<keyword evidence="2" id="KW-0677">Repeat</keyword>
<dbReference type="InterPro" id="IPR055414">
    <property type="entry name" value="LRR_R13L4/SHOC2-like"/>
</dbReference>